<feature type="region of interest" description="Disordered" evidence="1">
    <location>
        <begin position="258"/>
        <end position="283"/>
    </location>
</feature>
<reference evidence="3 5" key="1">
    <citation type="journal article" date="2012" name="Nature">
        <title>Algal genomes reveal evolutionary mosaicism and the fate of nucleomorphs.</title>
        <authorList>
            <consortium name="DOE Joint Genome Institute"/>
            <person name="Curtis B.A."/>
            <person name="Tanifuji G."/>
            <person name="Burki F."/>
            <person name="Gruber A."/>
            <person name="Irimia M."/>
            <person name="Maruyama S."/>
            <person name="Arias M.C."/>
            <person name="Ball S.G."/>
            <person name="Gile G.H."/>
            <person name="Hirakawa Y."/>
            <person name="Hopkins J.F."/>
            <person name="Kuo A."/>
            <person name="Rensing S.A."/>
            <person name="Schmutz J."/>
            <person name="Symeonidi A."/>
            <person name="Elias M."/>
            <person name="Eveleigh R.J."/>
            <person name="Herman E.K."/>
            <person name="Klute M.J."/>
            <person name="Nakayama T."/>
            <person name="Obornik M."/>
            <person name="Reyes-Prieto A."/>
            <person name="Armbrust E.V."/>
            <person name="Aves S.J."/>
            <person name="Beiko R.G."/>
            <person name="Coutinho P."/>
            <person name="Dacks J.B."/>
            <person name="Durnford D.G."/>
            <person name="Fast N.M."/>
            <person name="Green B.R."/>
            <person name="Grisdale C.J."/>
            <person name="Hempel F."/>
            <person name="Henrissat B."/>
            <person name="Hoppner M.P."/>
            <person name="Ishida K."/>
            <person name="Kim E."/>
            <person name="Koreny L."/>
            <person name="Kroth P.G."/>
            <person name="Liu Y."/>
            <person name="Malik S.B."/>
            <person name="Maier U.G."/>
            <person name="McRose D."/>
            <person name="Mock T."/>
            <person name="Neilson J.A."/>
            <person name="Onodera N.T."/>
            <person name="Poole A.M."/>
            <person name="Pritham E.J."/>
            <person name="Richards T.A."/>
            <person name="Rocap G."/>
            <person name="Roy S.W."/>
            <person name="Sarai C."/>
            <person name="Schaack S."/>
            <person name="Shirato S."/>
            <person name="Slamovits C.H."/>
            <person name="Spencer D.F."/>
            <person name="Suzuki S."/>
            <person name="Worden A.Z."/>
            <person name="Zauner S."/>
            <person name="Barry K."/>
            <person name="Bell C."/>
            <person name="Bharti A.K."/>
            <person name="Crow J.A."/>
            <person name="Grimwood J."/>
            <person name="Kramer R."/>
            <person name="Lindquist E."/>
            <person name="Lucas S."/>
            <person name="Salamov A."/>
            <person name="McFadden G.I."/>
            <person name="Lane C.E."/>
            <person name="Keeling P.J."/>
            <person name="Gray M.W."/>
            <person name="Grigoriev I.V."/>
            <person name="Archibald J.M."/>
        </authorList>
    </citation>
    <scope>NUCLEOTIDE SEQUENCE</scope>
    <source>
        <strain evidence="3 5">CCMP2712</strain>
    </source>
</reference>
<feature type="region of interest" description="Disordered" evidence="1">
    <location>
        <begin position="219"/>
        <end position="245"/>
    </location>
</feature>
<reference evidence="5" key="2">
    <citation type="submission" date="2012-11" db="EMBL/GenBank/DDBJ databases">
        <authorList>
            <person name="Kuo A."/>
            <person name="Curtis B.A."/>
            <person name="Tanifuji G."/>
            <person name="Burki F."/>
            <person name="Gruber A."/>
            <person name="Irimia M."/>
            <person name="Maruyama S."/>
            <person name="Arias M.C."/>
            <person name="Ball S.G."/>
            <person name="Gile G.H."/>
            <person name="Hirakawa Y."/>
            <person name="Hopkins J.F."/>
            <person name="Rensing S.A."/>
            <person name="Schmutz J."/>
            <person name="Symeonidi A."/>
            <person name="Elias M."/>
            <person name="Eveleigh R.J."/>
            <person name="Herman E.K."/>
            <person name="Klute M.J."/>
            <person name="Nakayama T."/>
            <person name="Obornik M."/>
            <person name="Reyes-Prieto A."/>
            <person name="Armbrust E.V."/>
            <person name="Aves S.J."/>
            <person name="Beiko R.G."/>
            <person name="Coutinho P."/>
            <person name="Dacks J.B."/>
            <person name="Durnford D.G."/>
            <person name="Fast N.M."/>
            <person name="Green B.R."/>
            <person name="Grisdale C."/>
            <person name="Hempe F."/>
            <person name="Henrissat B."/>
            <person name="Hoppner M.P."/>
            <person name="Ishida K.-I."/>
            <person name="Kim E."/>
            <person name="Koreny L."/>
            <person name="Kroth P.G."/>
            <person name="Liu Y."/>
            <person name="Malik S.-B."/>
            <person name="Maier U.G."/>
            <person name="McRose D."/>
            <person name="Mock T."/>
            <person name="Neilson J.A."/>
            <person name="Onodera N.T."/>
            <person name="Poole A.M."/>
            <person name="Pritham E.J."/>
            <person name="Richards T.A."/>
            <person name="Rocap G."/>
            <person name="Roy S.W."/>
            <person name="Sarai C."/>
            <person name="Schaack S."/>
            <person name="Shirato S."/>
            <person name="Slamovits C.H."/>
            <person name="Spencer D.F."/>
            <person name="Suzuki S."/>
            <person name="Worden A.Z."/>
            <person name="Zauner S."/>
            <person name="Barry K."/>
            <person name="Bell C."/>
            <person name="Bharti A.K."/>
            <person name="Crow J.A."/>
            <person name="Grimwood J."/>
            <person name="Kramer R."/>
            <person name="Lindquist E."/>
            <person name="Lucas S."/>
            <person name="Salamov A."/>
            <person name="McFadden G.I."/>
            <person name="Lane C.E."/>
            <person name="Keeling P.J."/>
            <person name="Gray M.W."/>
            <person name="Grigoriev I.V."/>
            <person name="Archibald J.M."/>
        </authorList>
    </citation>
    <scope>NUCLEOTIDE SEQUENCE</scope>
    <source>
        <strain evidence="5">CCMP2712</strain>
    </source>
</reference>
<dbReference type="AlphaFoldDB" id="L1J2M6"/>
<feature type="transmembrane region" description="Helical" evidence="2">
    <location>
        <begin position="21"/>
        <end position="38"/>
    </location>
</feature>
<dbReference type="EMBL" id="JH993017">
    <property type="protein sequence ID" value="EKX42389.1"/>
    <property type="molecule type" value="Genomic_DNA"/>
</dbReference>
<evidence type="ECO:0000313" key="4">
    <source>
        <dbReference type="EnsemblProtists" id="EKX42389"/>
    </source>
</evidence>
<feature type="compositionally biased region" description="Basic and acidic residues" evidence="1">
    <location>
        <begin position="342"/>
        <end position="352"/>
    </location>
</feature>
<evidence type="ECO:0000256" key="1">
    <source>
        <dbReference type="SAM" id="MobiDB-lite"/>
    </source>
</evidence>
<reference evidence="4" key="3">
    <citation type="submission" date="2015-06" db="UniProtKB">
        <authorList>
            <consortium name="EnsemblProtists"/>
        </authorList>
    </citation>
    <scope>IDENTIFICATION</scope>
</reference>
<feature type="region of interest" description="Disordered" evidence="1">
    <location>
        <begin position="340"/>
        <end position="364"/>
    </location>
</feature>
<keyword evidence="2" id="KW-0812">Transmembrane</keyword>
<feature type="compositionally biased region" description="Basic residues" evidence="1">
    <location>
        <begin position="353"/>
        <end position="364"/>
    </location>
</feature>
<dbReference type="HOGENOM" id="CLU_761747_0_0_1"/>
<evidence type="ECO:0000313" key="5">
    <source>
        <dbReference type="Proteomes" id="UP000011087"/>
    </source>
</evidence>
<sequence length="364" mass="40123">MPANSAASNSQDQAKFSMRRTWAVVLSVSAMVVLAVALQSKGAGSGLLQQSLSQNLMSQFSRDSGDATQSLSSSNWYGHWGSHDNLFKQSHEKNAANKWTTQLQKMEAAQEERRKREDKEFFAGVEKAFGKKTAAGMMAAFNGKTRNGLAHIKLNEHKLNQRKQKIVENNQLPNVAQKVQAHKKVVEKAEEAKPEAHAQHNSAAVKDALKVAKKMADHTASSHVKVTPAKTVKPESSSANEDVKSSAVKEALKVAKKMAEHKDPVAKTSAPKEEVKKAKKEDLKHPGLIADTQKIKELVHEFKHAHGAKKKEIKARVMSLQQSITSDFAKVTAFGHNAQTEFAREEAKEHGQKKANSGHHFSWH</sequence>
<keyword evidence="2" id="KW-0472">Membrane</keyword>
<organism evidence="3">
    <name type="scientific">Guillardia theta (strain CCMP2712)</name>
    <name type="common">Cryptophyte</name>
    <dbReference type="NCBI Taxonomy" id="905079"/>
    <lineage>
        <taxon>Eukaryota</taxon>
        <taxon>Cryptophyceae</taxon>
        <taxon>Pyrenomonadales</taxon>
        <taxon>Geminigeraceae</taxon>
        <taxon>Guillardia</taxon>
    </lineage>
</organism>
<keyword evidence="2" id="KW-1133">Transmembrane helix</keyword>
<dbReference type="EnsemblProtists" id="EKX42389">
    <property type="protein sequence ID" value="EKX42389"/>
    <property type="gene ID" value="GUITHDRAFT_153603"/>
</dbReference>
<evidence type="ECO:0000313" key="3">
    <source>
        <dbReference type="EMBL" id="EKX42389.1"/>
    </source>
</evidence>
<accession>L1J2M6</accession>
<proteinExistence type="predicted"/>
<evidence type="ECO:0000256" key="2">
    <source>
        <dbReference type="SAM" id="Phobius"/>
    </source>
</evidence>
<protein>
    <submittedName>
        <fullName evidence="3 4">Uncharacterized protein</fullName>
    </submittedName>
</protein>
<dbReference type="RefSeq" id="XP_005829369.1">
    <property type="nucleotide sequence ID" value="XM_005829312.1"/>
</dbReference>
<keyword evidence="5" id="KW-1185">Reference proteome</keyword>
<gene>
    <name evidence="3" type="ORF">GUITHDRAFT_153603</name>
</gene>
<name>L1J2M6_GUITC</name>
<dbReference type="KEGG" id="gtt:GUITHDRAFT_153603"/>
<dbReference type="PaxDb" id="55529-EKX42389"/>
<dbReference type="Proteomes" id="UP000011087">
    <property type="component" value="Unassembled WGS sequence"/>
</dbReference>
<dbReference type="GeneID" id="17299024"/>